<sequence length="341" mass="37821">MIHCSAIEVVSVPALRNSEQRKMIPSSLSFLLFSSGSSSLRRESTYEKWKLFSLGVSPAALCSCHAFIRGRWVSLCRLHSSSSLKAKTLSLPANMSRSLCALPMAFSLSCSKYMSTSRQNMAYWKLFMTTTVPLLESSQARSLSRRMLRTHSQLVAHAAEDRLQFKLPISKGKEQGESTYWAKRNIRSTIKPCAGSDTGAALVGYTLYADLKDRILPVGLFLRVPVICACDDRIHKCISIRYRARPDDTLASITCFVYVGLVSTNQIWEANGIMNPKTGRSLTVLLPCSCFNSSNNMLPAVYLSYVWVGDTILGIAAEYSTTVTDIMNVNAMGTPYVMPWT</sequence>
<organism evidence="2 3">
    <name type="scientific">Colocasia esculenta</name>
    <name type="common">Wild taro</name>
    <name type="synonym">Arum esculentum</name>
    <dbReference type="NCBI Taxonomy" id="4460"/>
    <lineage>
        <taxon>Eukaryota</taxon>
        <taxon>Viridiplantae</taxon>
        <taxon>Streptophyta</taxon>
        <taxon>Embryophyta</taxon>
        <taxon>Tracheophyta</taxon>
        <taxon>Spermatophyta</taxon>
        <taxon>Magnoliopsida</taxon>
        <taxon>Liliopsida</taxon>
        <taxon>Araceae</taxon>
        <taxon>Aroideae</taxon>
        <taxon>Colocasieae</taxon>
        <taxon>Colocasia</taxon>
    </lineage>
</organism>
<evidence type="ECO:0000313" key="2">
    <source>
        <dbReference type="EMBL" id="MQM17530.1"/>
    </source>
</evidence>
<dbReference type="Proteomes" id="UP000652761">
    <property type="component" value="Unassembled WGS sequence"/>
</dbReference>
<feature type="domain" description="LysM" evidence="1">
    <location>
        <begin position="309"/>
        <end position="336"/>
    </location>
</feature>
<evidence type="ECO:0000313" key="3">
    <source>
        <dbReference type="Proteomes" id="UP000652761"/>
    </source>
</evidence>
<name>A0A843XE71_COLES</name>
<dbReference type="AlphaFoldDB" id="A0A843XE71"/>
<comment type="caution">
    <text evidence="2">The sequence shown here is derived from an EMBL/GenBank/DDBJ whole genome shotgun (WGS) entry which is preliminary data.</text>
</comment>
<dbReference type="InterPro" id="IPR018392">
    <property type="entry name" value="LysM"/>
</dbReference>
<dbReference type="PANTHER" id="PTHR33734">
    <property type="entry name" value="LYSM DOMAIN-CONTAINING GPI-ANCHORED PROTEIN 2"/>
    <property type="match status" value="1"/>
</dbReference>
<dbReference type="EMBL" id="NMUH01007605">
    <property type="protein sequence ID" value="MQM17530.1"/>
    <property type="molecule type" value="Genomic_DNA"/>
</dbReference>
<reference evidence="2" key="1">
    <citation type="submission" date="2017-07" db="EMBL/GenBank/DDBJ databases">
        <title>Taro Niue Genome Assembly and Annotation.</title>
        <authorList>
            <person name="Atibalentja N."/>
            <person name="Keating K."/>
            <person name="Fields C.J."/>
        </authorList>
    </citation>
    <scope>NUCLEOTIDE SEQUENCE</scope>
    <source>
        <strain evidence="2">Niue_2</strain>
        <tissue evidence="2">Leaf</tissue>
    </source>
</reference>
<keyword evidence="3" id="KW-1185">Reference proteome</keyword>
<evidence type="ECO:0000259" key="1">
    <source>
        <dbReference type="Pfam" id="PF01476"/>
    </source>
</evidence>
<dbReference type="Pfam" id="PF01476">
    <property type="entry name" value="LysM"/>
    <property type="match status" value="1"/>
</dbReference>
<gene>
    <name evidence="2" type="ORF">Taro_050504</name>
</gene>
<accession>A0A843XE71</accession>
<proteinExistence type="predicted"/>
<dbReference type="PANTHER" id="PTHR33734:SF35">
    <property type="entry name" value="LYSM DOMAIN-CONTAINING GPI-ANCHORED PROTEIN 1"/>
    <property type="match status" value="1"/>
</dbReference>
<protein>
    <recommendedName>
        <fullName evidence="1">LysM domain-containing protein</fullName>
    </recommendedName>
</protein>
<dbReference type="CDD" id="cd00118">
    <property type="entry name" value="LysM"/>
    <property type="match status" value="1"/>
</dbReference>